<evidence type="ECO:0000256" key="3">
    <source>
        <dbReference type="ARBA" id="ARBA00022502"/>
    </source>
</evidence>
<evidence type="ECO:0000256" key="10">
    <source>
        <dbReference type="ARBA" id="ARBA00038466"/>
    </source>
</evidence>
<dbReference type="PANTHER" id="PTHR22760:SF3">
    <property type="entry name" value="GPI MANNOSYLTRANSFERASE 4"/>
    <property type="match status" value="1"/>
</dbReference>
<dbReference type="GO" id="GO:0000026">
    <property type="term" value="F:alpha-1,2-mannosyltransferase activity"/>
    <property type="evidence" value="ECO:0007669"/>
    <property type="project" value="TreeGrafter"/>
</dbReference>
<evidence type="ECO:0000256" key="4">
    <source>
        <dbReference type="ARBA" id="ARBA00022676"/>
    </source>
</evidence>
<dbReference type="GO" id="GO:0006506">
    <property type="term" value="P:GPI anchor biosynthetic process"/>
    <property type="evidence" value="ECO:0007669"/>
    <property type="project" value="UniProtKB-KW"/>
</dbReference>
<keyword evidence="3" id="KW-0337">GPI-anchor biosynthesis</keyword>
<dbReference type="EMBL" id="JANBUW010000022">
    <property type="protein sequence ID" value="KAJ2850858.1"/>
    <property type="molecule type" value="Genomic_DNA"/>
</dbReference>
<feature type="transmembrane region" description="Helical" evidence="11">
    <location>
        <begin position="170"/>
        <end position="189"/>
    </location>
</feature>
<sequence>MFALPVGLIGLLLLARAKSFRGLFCLAAGGILTTIAIVIADSIYFQSVEFIDGKVSGTLTFTVLNNVLYNSDHSNLATHGIHPWYNHLLVSLPVLFGPLAILALARLWAFIKTWNSRTDLSFTSVAAGLSAGSGLALLSMVPHQEPRFLVPMIAPLAICTWRFHRVAPAYFWKLWMLFNAVVFVGYGLVHQAGVIPATGFVSQTSALPRLTCNFSTGNGHAECMAAASDISNTRHLQVITKVFAFASFMAPRHMLVQPVNSEWQAQTEIYDLISVEDSKVQERLLQSVHVSCKLAQQTAPNSILAKQTISGHFERTLLVMPSSLDIRRIVPADANYSVVELYSYAPHVNFDHIGEVLLHPIEHTKLQVFAICDPSG</sequence>
<dbReference type="InterPro" id="IPR005599">
    <property type="entry name" value="GPI_mannosylTrfase"/>
</dbReference>
<evidence type="ECO:0000256" key="11">
    <source>
        <dbReference type="RuleBase" id="RU363075"/>
    </source>
</evidence>
<dbReference type="OrthoDB" id="10066429at2759"/>
<keyword evidence="4 11" id="KW-0328">Glycosyltransferase</keyword>
<evidence type="ECO:0000313" key="12">
    <source>
        <dbReference type="EMBL" id="KAJ2850858.1"/>
    </source>
</evidence>
<dbReference type="PANTHER" id="PTHR22760">
    <property type="entry name" value="GLYCOSYLTRANSFERASE"/>
    <property type="match status" value="1"/>
</dbReference>
<keyword evidence="7 11" id="KW-0256">Endoplasmic reticulum</keyword>
<keyword evidence="6 11" id="KW-0812">Transmembrane</keyword>
<comment type="pathway">
    <text evidence="2">Glycolipid biosynthesis; glycosylphosphatidylinositol-anchor biosynthesis.</text>
</comment>
<evidence type="ECO:0000256" key="6">
    <source>
        <dbReference type="ARBA" id="ARBA00022692"/>
    </source>
</evidence>
<organism evidence="12 13">
    <name type="scientific">Coemansia brasiliensis</name>
    <dbReference type="NCBI Taxonomy" id="2650707"/>
    <lineage>
        <taxon>Eukaryota</taxon>
        <taxon>Fungi</taxon>
        <taxon>Fungi incertae sedis</taxon>
        <taxon>Zoopagomycota</taxon>
        <taxon>Kickxellomycotina</taxon>
        <taxon>Kickxellomycetes</taxon>
        <taxon>Kickxellales</taxon>
        <taxon>Kickxellaceae</taxon>
        <taxon>Coemansia</taxon>
    </lineage>
</organism>
<evidence type="ECO:0000256" key="5">
    <source>
        <dbReference type="ARBA" id="ARBA00022679"/>
    </source>
</evidence>
<feature type="transmembrane region" description="Helical" evidence="11">
    <location>
        <begin position="27"/>
        <end position="45"/>
    </location>
</feature>
<evidence type="ECO:0000256" key="7">
    <source>
        <dbReference type="ARBA" id="ARBA00022824"/>
    </source>
</evidence>
<dbReference type="AlphaFoldDB" id="A0A9W8IBB8"/>
<protein>
    <recommendedName>
        <fullName evidence="11">Mannosyltransferase</fullName>
        <ecNumber evidence="11">2.4.1.-</ecNumber>
    </recommendedName>
</protein>
<evidence type="ECO:0000313" key="13">
    <source>
        <dbReference type="Proteomes" id="UP001139887"/>
    </source>
</evidence>
<reference evidence="12" key="1">
    <citation type="submission" date="2022-07" db="EMBL/GenBank/DDBJ databases">
        <title>Phylogenomic reconstructions and comparative analyses of Kickxellomycotina fungi.</title>
        <authorList>
            <person name="Reynolds N.K."/>
            <person name="Stajich J.E."/>
            <person name="Barry K."/>
            <person name="Grigoriev I.V."/>
            <person name="Crous P."/>
            <person name="Smith M.E."/>
        </authorList>
    </citation>
    <scope>NUCLEOTIDE SEQUENCE</scope>
    <source>
        <strain evidence="12">NRRL 1566</strain>
    </source>
</reference>
<keyword evidence="8 11" id="KW-1133">Transmembrane helix</keyword>
<feature type="transmembrane region" description="Helical" evidence="11">
    <location>
        <begin position="88"/>
        <end position="108"/>
    </location>
</feature>
<evidence type="ECO:0000256" key="8">
    <source>
        <dbReference type="ARBA" id="ARBA00022989"/>
    </source>
</evidence>
<keyword evidence="9 11" id="KW-0472">Membrane</keyword>
<comment type="similarity">
    <text evidence="10">Belongs to the glycosyltransferase 22 family. PIGZ subfamily.</text>
</comment>
<evidence type="ECO:0000256" key="1">
    <source>
        <dbReference type="ARBA" id="ARBA00004477"/>
    </source>
</evidence>
<dbReference type="Proteomes" id="UP001139887">
    <property type="component" value="Unassembled WGS sequence"/>
</dbReference>
<keyword evidence="5" id="KW-0808">Transferase</keyword>
<evidence type="ECO:0000256" key="9">
    <source>
        <dbReference type="ARBA" id="ARBA00023136"/>
    </source>
</evidence>
<dbReference type="EC" id="2.4.1.-" evidence="11"/>
<gene>
    <name evidence="12" type="primary">SMP3</name>
    <name evidence="12" type="ORF">IWW36_001582</name>
</gene>
<evidence type="ECO:0000256" key="2">
    <source>
        <dbReference type="ARBA" id="ARBA00004687"/>
    </source>
</evidence>
<dbReference type="GO" id="GO:0005789">
    <property type="term" value="C:endoplasmic reticulum membrane"/>
    <property type="evidence" value="ECO:0007669"/>
    <property type="project" value="UniProtKB-SubCell"/>
</dbReference>
<keyword evidence="13" id="KW-1185">Reference proteome</keyword>
<comment type="subcellular location">
    <subcellularLocation>
        <location evidence="1 11">Endoplasmic reticulum membrane</location>
        <topology evidence="1 11">Multi-pass membrane protein</topology>
    </subcellularLocation>
</comment>
<comment type="caution">
    <text evidence="11">Lacks conserved residue(s) required for the propagation of feature annotation.</text>
</comment>
<dbReference type="Pfam" id="PF03901">
    <property type="entry name" value="Glyco_transf_22"/>
    <property type="match status" value="1"/>
</dbReference>
<accession>A0A9W8IBB8</accession>
<proteinExistence type="inferred from homology"/>
<name>A0A9W8IBB8_9FUNG</name>
<comment type="caution">
    <text evidence="12">The sequence shown here is derived from an EMBL/GenBank/DDBJ whole genome shotgun (WGS) entry which is preliminary data.</text>
</comment>